<reference evidence="10 11" key="1">
    <citation type="submission" date="2019-12" db="EMBL/GenBank/DDBJ databases">
        <title>Genomic-based taxomic classification of the family Erythrobacteraceae.</title>
        <authorList>
            <person name="Xu L."/>
        </authorList>
    </citation>
    <scope>NUCLEOTIDE SEQUENCE [LARGE SCALE GENOMIC DNA]</scope>
    <source>
        <strain evidence="10 11">JCM 10282</strain>
    </source>
</reference>
<comment type="similarity">
    <text evidence="2">Belongs to the CPA3 antiporters (TC 2.A.63) subunit C family.</text>
</comment>
<dbReference type="GO" id="GO:0005886">
    <property type="term" value="C:plasma membrane"/>
    <property type="evidence" value="ECO:0007669"/>
    <property type="project" value="UniProtKB-SubCell"/>
</dbReference>
<dbReference type="EMBL" id="WTYB01000001">
    <property type="protein sequence ID" value="MXP37432.1"/>
    <property type="molecule type" value="Genomic_DNA"/>
</dbReference>
<name>A0A6I4UEZ0_9SPHN</name>
<evidence type="ECO:0000313" key="11">
    <source>
        <dbReference type="Proteomes" id="UP000430021"/>
    </source>
</evidence>
<dbReference type="AlphaFoldDB" id="A0A6I4UEZ0"/>
<feature type="transmembrane region" description="Helical" evidence="8">
    <location>
        <begin position="73"/>
        <end position="94"/>
    </location>
</feature>
<dbReference type="OrthoDB" id="9799219at2"/>
<comment type="caution">
    <text evidence="10">The sequence shown here is derived from an EMBL/GenBank/DDBJ whole genome shotgun (WGS) entry which is preliminary data.</text>
</comment>
<dbReference type="Proteomes" id="UP000548685">
    <property type="component" value="Unassembled WGS sequence"/>
</dbReference>
<dbReference type="PANTHER" id="PTHR34583">
    <property type="entry name" value="ANTIPORTER SUBUNIT MNHC2-RELATED"/>
    <property type="match status" value="1"/>
</dbReference>
<evidence type="ECO:0000256" key="7">
    <source>
        <dbReference type="SAM" id="MobiDB-lite"/>
    </source>
</evidence>
<dbReference type="NCBIfam" id="NF006372">
    <property type="entry name" value="PRK08600.1"/>
    <property type="match status" value="1"/>
</dbReference>
<keyword evidence="12" id="KW-1185">Reference proteome</keyword>
<evidence type="ECO:0000313" key="12">
    <source>
        <dbReference type="Proteomes" id="UP000548685"/>
    </source>
</evidence>
<dbReference type="EMBL" id="JACICE010000001">
    <property type="protein sequence ID" value="MBB3774927.1"/>
    <property type="molecule type" value="Genomic_DNA"/>
</dbReference>
<feature type="transmembrane region" description="Helical" evidence="8">
    <location>
        <begin position="6"/>
        <end position="23"/>
    </location>
</feature>
<evidence type="ECO:0000256" key="4">
    <source>
        <dbReference type="ARBA" id="ARBA00022692"/>
    </source>
</evidence>
<gene>
    <name evidence="9" type="ORF">FHS52_000870</name>
    <name evidence="10" type="ORF">GRI59_02245</name>
</gene>
<dbReference type="Proteomes" id="UP000430021">
    <property type="component" value="Unassembled WGS sequence"/>
</dbReference>
<evidence type="ECO:0000256" key="3">
    <source>
        <dbReference type="ARBA" id="ARBA00022475"/>
    </source>
</evidence>
<accession>A0A6I4UEZ0</accession>
<evidence type="ECO:0000313" key="9">
    <source>
        <dbReference type="EMBL" id="MBB3774927.1"/>
    </source>
</evidence>
<evidence type="ECO:0000256" key="6">
    <source>
        <dbReference type="ARBA" id="ARBA00023136"/>
    </source>
</evidence>
<evidence type="ECO:0000256" key="2">
    <source>
        <dbReference type="ARBA" id="ARBA00010388"/>
    </source>
</evidence>
<evidence type="ECO:0000313" key="10">
    <source>
        <dbReference type="EMBL" id="MXP37432.1"/>
    </source>
</evidence>
<keyword evidence="5 8" id="KW-1133">Transmembrane helix</keyword>
<dbReference type="NCBIfam" id="NF006573">
    <property type="entry name" value="PRK09094.1"/>
    <property type="match status" value="1"/>
</dbReference>
<evidence type="ECO:0000256" key="1">
    <source>
        <dbReference type="ARBA" id="ARBA00004651"/>
    </source>
</evidence>
<keyword evidence="6 8" id="KW-0472">Membrane</keyword>
<dbReference type="InterPro" id="IPR050601">
    <property type="entry name" value="CPA3_antiporter_subunitC"/>
</dbReference>
<dbReference type="Pfam" id="PF00420">
    <property type="entry name" value="Oxidored_q2"/>
    <property type="match status" value="1"/>
</dbReference>
<organism evidence="10 11">
    <name type="scientific">Erythrobacter ramosus</name>
    <dbReference type="NCBI Taxonomy" id="35811"/>
    <lineage>
        <taxon>Bacteria</taxon>
        <taxon>Pseudomonadati</taxon>
        <taxon>Pseudomonadota</taxon>
        <taxon>Alphaproteobacteria</taxon>
        <taxon>Sphingomonadales</taxon>
        <taxon>Erythrobacteraceae</taxon>
        <taxon>Erythrobacter/Porphyrobacter group</taxon>
        <taxon>Erythrobacter</taxon>
    </lineage>
</organism>
<dbReference type="PANTHER" id="PTHR34583:SF2">
    <property type="entry name" value="ANTIPORTER SUBUNIT MNHC2-RELATED"/>
    <property type="match status" value="1"/>
</dbReference>
<comment type="subcellular location">
    <subcellularLocation>
        <location evidence="1">Cell membrane</location>
        <topology evidence="1">Multi-pass membrane protein</topology>
    </subcellularLocation>
</comment>
<keyword evidence="4 8" id="KW-0812">Transmembrane</keyword>
<keyword evidence="3" id="KW-1003">Cell membrane</keyword>
<evidence type="ECO:0000256" key="5">
    <source>
        <dbReference type="ARBA" id="ARBA00022989"/>
    </source>
</evidence>
<dbReference type="Gene3D" id="1.10.287.3510">
    <property type="match status" value="1"/>
</dbReference>
<evidence type="ECO:0000256" key="8">
    <source>
        <dbReference type="SAM" id="Phobius"/>
    </source>
</evidence>
<dbReference type="RefSeq" id="WP_160759568.1">
    <property type="nucleotide sequence ID" value="NZ_BAAADZ010000002.1"/>
</dbReference>
<reference evidence="9 12" key="2">
    <citation type="submission" date="2020-08" db="EMBL/GenBank/DDBJ databases">
        <title>Genomic Encyclopedia of Type Strains, Phase IV (KMG-IV): sequencing the most valuable type-strain genomes for metagenomic binning, comparative biology and taxonomic classification.</title>
        <authorList>
            <person name="Goeker M."/>
        </authorList>
    </citation>
    <scope>NUCLEOTIDE SEQUENCE [LARGE SCALE GENOMIC DNA]</scope>
    <source>
        <strain evidence="9 12">DSM 8510</strain>
    </source>
</reference>
<dbReference type="InterPro" id="IPR039428">
    <property type="entry name" value="NUOK/Mnh_C1-like"/>
</dbReference>
<feature type="transmembrane region" description="Helical" evidence="8">
    <location>
        <begin position="30"/>
        <end position="53"/>
    </location>
</feature>
<protein>
    <submittedName>
        <fullName evidence="9">Multicomponent K+:H+ antiporter subunit C</fullName>
    </submittedName>
    <submittedName>
        <fullName evidence="10">Na+/H+ antiporter subunit C</fullName>
    </submittedName>
</protein>
<proteinExistence type="inferred from homology"/>
<sequence>MSYEFLVASAIGVLVAGGIYLALRARTFQVVLGLTLISYAVNLFLFASGRLVVGRPPIWDKAVSQYTDPLPQALVLTAIVITFGMTAFVVILSLRSFLETGSDHVDGDNVPCDAQDGMAGSTAEDGEDTRP</sequence>
<feature type="region of interest" description="Disordered" evidence="7">
    <location>
        <begin position="108"/>
        <end position="131"/>
    </location>
</feature>